<dbReference type="AlphaFoldDB" id="D4H684"/>
<evidence type="ECO:0000313" key="4">
    <source>
        <dbReference type="EMBL" id="ADD67730.1"/>
    </source>
</evidence>
<name>D4H684_DENA2</name>
<dbReference type="InterPro" id="IPR053142">
    <property type="entry name" value="PchR_regulatory_protein"/>
</dbReference>
<dbReference type="Proteomes" id="UP000002012">
    <property type="component" value="Chromosome"/>
</dbReference>
<accession>D4H684</accession>
<dbReference type="InParanoid" id="D4H684"/>
<reference evidence="4 5" key="1">
    <citation type="journal article" date="2010" name="Stand. Genomic Sci.">
        <title>Complete genome sequence of Denitrovibrio acetiphilus type strain (N2460).</title>
        <authorList>
            <person name="Kiss H."/>
            <person name="Lang E."/>
            <person name="Lapidus A."/>
            <person name="Copeland A."/>
            <person name="Nolan M."/>
            <person name="Glavina Del Rio T."/>
            <person name="Chen F."/>
            <person name="Lucas S."/>
            <person name="Tice H."/>
            <person name="Cheng J.F."/>
            <person name="Han C."/>
            <person name="Goodwin L."/>
            <person name="Pitluck S."/>
            <person name="Liolios K."/>
            <person name="Pati A."/>
            <person name="Ivanova N."/>
            <person name="Mavromatis K."/>
            <person name="Chen A."/>
            <person name="Palaniappan K."/>
            <person name="Land M."/>
            <person name="Hauser L."/>
            <person name="Chang Y.J."/>
            <person name="Jeffries C.D."/>
            <person name="Detter J.C."/>
            <person name="Brettin T."/>
            <person name="Spring S."/>
            <person name="Rohde M."/>
            <person name="Goker M."/>
            <person name="Woyke T."/>
            <person name="Bristow J."/>
            <person name="Eisen J.A."/>
            <person name="Markowitz V."/>
            <person name="Hugenholtz P."/>
            <person name="Kyrpides N.C."/>
            <person name="Klenk H.P."/>
        </authorList>
    </citation>
    <scope>NUCLEOTIDE SEQUENCE [LARGE SCALE GENOMIC DNA]</scope>
    <source>
        <strain evidence="5">DSM 12809 / NBRC 114555 / N2460</strain>
    </source>
</reference>
<sequence length="314" mass="36506">MYYKDDLEKRGFIQDEGHSEVNSVGKCWRLSEKLGSGYLWIYDRKDLFDIKIHNFYFFEDTFMEFNLPECLSITHYESISGDELSPYRRLSADCIKSFIGGNNPYRILIHKKIPIRSVGIEIMPAYYEYYLKQQYPDENINAYEAFHQVEQTSNFPEMLFLLNQVKNYRGSGFASKLFYEGKVAEAVSMVIDRAKVSEQPKKRVNNIDIQGLENVTAYINDHFASELPLKKLAKIACMGTTKFKYSFKQFHGCTVTEYIRQKRIGQAEHMLSATDLPIGLIARTVGYSGAGHFSKLFKMSTGLMPREYRKNIYR</sequence>
<organism evidence="4 5">
    <name type="scientific">Denitrovibrio acetiphilus (strain DSM 12809 / NBRC 114555 / N2460)</name>
    <dbReference type="NCBI Taxonomy" id="522772"/>
    <lineage>
        <taxon>Bacteria</taxon>
        <taxon>Pseudomonadati</taxon>
        <taxon>Deferribacterota</taxon>
        <taxon>Deferribacteres</taxon>
        <taxon>Deferribacterales</taxon>
        <taxon>Geovibrionaceae</taxon>
        <taxon>Denitrovibrio</taxon>
    </lineage>
</organism>
<dbReference type="GO" id="GO:0003700">
    <property type="term" value="F:DNA-binding transcription factor activity"/>
    <property type="evidence" value="ECO:0007669"/>
    <property type="project" value="InterPro"/>
</dbReference>
<dbReference type="PaxDb" id="522772-Dacet_0952"/>
<evidence type="ECO:0000259" key="3">
    <source>
        <dbReference type="PROSITE" id="PS01124"/>
    </source>
</evidence>
<dbReference type="OrthoDB" id="8737373at2"/>
<keyword evidence="5" id="KW-1185">Reference proteome</keyword>
<dbReference type="GO" id="GO:0043565">
    <property type="term" value="F:sequence-specific DNA binding"/>
    <property type="evidence" value="ECO:0007669"/>
    <property type="project" value="InterPro"/>
</dbReference>
<dbReference type="eggNOG" id="COG2207">
    <property type="taxonomic scope" value="Bacteria"/>
</dbReference>
<protein>
    <submittedName>
        <fullName evidence="4">Transcriptional regulator, AraC family</fullName>
    </submittedName>
</protein>
<dbReference type="RefSeq" id="WP_013010261.1">
    <property type="nucleotide sequence ID" value="NC_013943.1"/>
</dbReference>
<dbReference type="Pfam" id="PF12833">
    <property type="entry name" value="HTH_18"/>
    <property type="match status" value="1"/>
</dbReference>
<evidence type="ECO:0000256" key="1">
    <source>
        <dbReference type="ARBA" id="ARBA00023015"/>
    </source>
</evidence>
<feature type="domain" description="HTH araC/xylS-type" evidence="3">
    <location>
        <begin position="213"/>
        <end position="311"/>
    </location>
</feature>
<dbReference type="HOGENOM" id="CLU_052345_2_1_0"/>
<dbReference type="Gene3D" id="1.10.10.60">
    <property type="entry name" value="Homeodomain-like"/>
    <property type="match status" value="2"/>
</dbReference>
<dbReference type="EMBL" id="CP001968">
    <property type="protein sequence ID" value="ADD67730.1"/>
    <property type="molecule type" value="Genomic_DNA"/>
</dbReference>
<dbReference type="InterPro" id="IPR018060">
    <property type="entry name" value="HTH_AraC"/>
</dbReference>
<dbReference type="PANTHER" id="PTHR47893:SF1">
    <property type="entry name" value="REGULATORY PROTEIN PCHR"/>
    <property type="match status" value="1"/>
</dbReference>
<dbReference type="SUPFAM" id="SSF46689">
    <property type="entry name" value="Homeodomain-like"/>
    <property type="match status" value="2"/>
</dbReference>
<proteinExistence type="predicted"/>
<keyword evidence="2" id="KW-0804">Transcription</keyword>
<dbReference type="PANTHER" id="PTHR47893">
    <property type="entry name" value="REGULATORY PROTEIN PCHR"/>
    <property type="match status" value="1"/>
</dbReference>
<dbReference type="STRING" id="522772.Dacet_0952"/>
<dbReference type="PROSITE" id="PS01124">
    <property type="entry name" value="HTH_ARAC_FAMILY_2"/>
    <property type="match status" value="1"/>
</dbReference>
<dbReference type="InterPro" id="IPR009057">
    <property type="entry name" value="Homeodomain-like_sf"/>
</dbReference>
<dbReference type="KEGG" id="dap:Dacet_0952"/>
<dbReference type="SMART" id="SM00342">
    <property type="entry name" value="HTH_ARAC"/>
    <property type="match status" value="1"/>
</dbReference>
<evidence type="ECO:0000313" key="5">
    <source>
        <dbReference type="Proteomes" id="UP000002012"/>
    </source>
</evidence>
<keyword evidence="1" id="KW-0805">Transcription regulation</keyword>
<gene>
    <name evidence="4" type="ordered locus">Dacet_0952</name>
</gene>
<evidence type="ECO:0000256" key="2">
    <source>
        <dbReference type="ARBA" id="ARBA00023163"/>
    </source>
</evidence>